<reference evidence="2" key="1">
    <citation type="journal article" date="2014" name="Int. J. Syst. Evol. Microbiol.">
        <title>Complete genome sequence of Corynebacterium casei LMG S-19264T (=DSM 44701T), isolated from a smear-ripened cheese.</title>
        <authorList>
            <consortium name="US DOE Joint Genome Institute (JGI-PGF)"/>
            <person name="Walter F."/>
            <person name="Albersmeier A."/>
            <person name="Kalinowski J."/>
            <person name="Ruckert C."/>
        </authorList>
    </citation>
    <scope>NUCLEOTIDE SEQUENCE</scope>
    <source>
        <strain evidence="2">CGMCC 4.7308</strain>
    </source>
</reference>
<feature type="chain" id="PRO_5038689987" evidence="1">
    <location>
        <begin position="28"/>
        <end position="354"/>
    </location>
</feature>
<sequence>MRFASRVAGVTLASAALCGIGAGAAFAGTPTHPGPDTTVGQLRPVVPAAHQSSGHLGKALYSRGFDVVNLSQHPMELMQYGTPEGADGTLDSAPPMGSIVQPGQSQHFEETYWFTKNTDIRAIYLDVKPDGTPDYAKGAVYFDFLVDGGGGTSSTSGALIDSDVQVDADNTTDTMTDPAGTTVTFTPDQQEAAAKSLVQLCQDSHRATCSFTPTSDDASGKVFSPEVRLISSNNTSPTEDGLLEVDRGQDFSTTDTWGISATVDTNIADIVNASVSANYQHSWTTTSSFLAKYSHPVAPQTYGEIVEQVPVERVTGNFQATLGNTTFQFDGVTFDNPIPGGKGQYNYNWHPLAG</sequence>
<organism evidence="2 3">
    <name type="scientific">Nakamurella endophytica</name>
    <dbReference type="NCBI Taxonomy" id="1748367"/>
    <lineage>
        <taxon>Bacteria</taxon>
        <taxon>Bacillati</taxon>
        <taxon>Actinomycetota</taxon>
        <taxon>Actinomycetes</taxon>
        <taxon>Nakamurellales</taxon>
        <taxon>Nakamurellaceae</taxon>
        <taxon>Nakamurella</taxon>
    </lineage>
</organism>
<keyword evidence="3" id="KW-1185">Reference proteome</keyword>
<comment type="caution">
    <text evidence="2">The sequence shown here is derived from an EMBL/GenBank/DDBJ whole genome shotgun (WGS) entry which is preliminary data.</text>
</comment>
<reference evidence="2" key="2">
    <citation type="submission" date="2020-09" db="EMBL/GenBank/DDBJ databases">
        <authorList>
            <person name="Sun Q."/>
            <person name="Zhou Y."/>
        </authorList>
    </citation>
    <scope>NUCLEOTIDE SEQUENCE</scope>
    <source>
        <strain evidence="2">CGMCC 4.7308</strain>
    </source>
</reference>
<dbReference type="AlphaFoldDB" id="A0A917TBA7"/>
<accession>A0A917TBA7</accession>
<keyword evidence="1" id="KW-0732">Signal</keyword>
<protein>
    <submittedName>
        <fullName evidence="2">Uncharacterized protein</fullName>
    </submittedName>
</protein>
<feature type="signal peptide" evidence="1">
    <location>
        <begin position="1"/>
        <end position="27"/>
    </location>
</feature>
<evidence type="ECO:0000256" key="1">
    <source>
        <dbReference type="SAM" id="SignalP"/>
    </source>
</evidence>
<name>A0A917TBA7_9ACTN</name>
<dbReference type="EMBL" id="BMNA01000018">
    <property type="protein sequence ID" value="GGM17399.1"/>
    <property type="molecule type" value="Genomic_DNA"/>
</dbReference>
<dbReference type="Proteomes" id="UP000655208">
    <property type="component" value="Unassembled WGS sequence"/>
</dbReference>
<gene>
    <name evidence="2" type="ORF">GCM10011594_41850</name>
</gene>
<evidence type="ECO:0000313" key="2">
    <source>
        <dbReference type="EMBL" id="GGM17399.1"/>
    </source>
</evidence>
<dbReference type="RefSeq" id="WP_188944808.1">
    <property type="nucleotide sequence ID" value="NZ_BMNA01000018.1"/>
</dbReference>
<evidence type="ECO:0000313" key="3">
    <source>
        <dbReference type="Proteomes" id="UP000655208"/>
    </source>
</evidence>
<proteinExistence type="predicted"/>